<organism evidence="4 5">
    <name type="scientific">Poritiphilus flavus</name>
    <dbReference type="NCBI Taxonomy" id="2697053"/>
    <lineage>
        <taxon>Bacteria</taxon>
        <taxon>Pseudomonadati</taxon>
        <taxon>Bacteroidota</taxon>
        <taxon>Flavobacteriia</taxon>
        <taxon>Flavobacteriales</taxon>
        <taxon>Flavobacteriaceae</taxon>
        <taxon>Poritiphilus</taxon>
    </lineage>
</organism>
<dbReference type="Proteomes" id="UP000475249">
    <property type="component" value="Unassembled WGS sequence"/>
</dbReference>
<dbReference type="InterPro" id="IPR013783">
    <property type="entry name" value="Ig-like_fold"/>
</dbReference>
<evidence type="ECO:0000256" key="2">
    <source>
        <dbReference type="ARBA" id="ARBA00022737"/>
    </source>
</evidence>
<accession>A0A6L9EFA0</accession>
<dbReference type="PROSITE" id="PS50093">
    <property type="entry name" value="PKD"/>
    <property type="match status" value="1"/>
</dbReference>
<name>A0A6L9EFA0_9FLAO</name>
<keyword evidence="2" id="KW-0677">Repeat</keyword>
<dbReference type="InterPro" id="IPR035986">
    <property type="entry name" value="PKD_dom_sf"/>
</dbReference>
<dbReference type="PROSITE" id="PS51450">
    <property type="entry name" value="LRR"/>
    <property type="match status" value="2"/>
</dbReference>
<dbReference type="InterPro" id="IPR052574">
    <property type="entry name" value="CDIRP"/>
</dbReference>
<keyword evidence="5" id="KW-1185">Reference proteome</keyword>
<feature type="domain" description="PKD" evidence="3">
    <location>
        <begin position="208"/>
        <end position="249"/>
    </location>
</feature>
<evidence type="ECO:0000313" key="5">
    <source>
        <dbReference type="Proteomes" id="UP000475249"/>
    </source>
</evidence>
<dbReference type="InterPro" id="IPR032675">
    <property type="entry name" value="LRR_dom_sf"/>
</dbReference>
<dbReference type="InterPro" id="IPR001611">
    <property type="entry name" value="Leu-rich_rpt"/>
</dbReference>
<dbReference type="EMBL" id="WXYO01000006">
    <property type="protein sequence ID" value="NAS13333.1"/>
    <property type="molecule type" value="Genomic_DNA"/>
</dbReference>
<dbReference type="SUPFAM" id="SSF52058">
    <property type="entry name" value="L domain-like"/>
    <property type="match status" value="1"/>
</dbReference>
<dbReference type="GO" id="GO:0035591">
    <property type="term" value="F:signaling adaptor activity"/>
    <property type="evidence" value="ECO:0007669"/>
    <property type="project" value="TreeGrafter"/>
</dbReference>
<dbReference type="PROSITE" id="PS51257">
    <property type="entry name" value="PROKAR_LIPOPROTEIN"/>
    <property type="match status" value="1"/>
</dbReference>
<dbReference type="AlphaFoldDB" id="A0A6L9EFA0"/>
<dbReference type="PANTHER" id="PTHR47566:SF1">
    <property type="entry name" value="PROTEIN NUD1"/>
    <property type="match status" value="1"/>
</dbReference>
<dbReference type="PANTHER" id="PTHR47566">
    <property type="match status" value="1"/>
</dbReference>
<evidence type="ECO:0000259" key="3">
    <source>
        <dbReference type="PROSITE" id="PS50093"/>
    </source>
</evidence>
<keyword evidence="1" id="KW-0433">Leucine-rich repeat</keyword>
<gene>
    <name evidence="4" type="ORF">GTQ38_15045</name>
</gene>
<dbReference type="SUPFAM" id="SSF49299">
    <property type="entry name" value="PKD domain"/>
    <property type="match status" value="1"/>
</dbReference>
<evidence type="ECO:0000313" key="4">
    <source>
        <dbReference type="EMBL" id="NAS13333.1"/>
    </source>
</evidence>
<sequence length="563" mass="62191">MRSLYFLLFLSIVIASCSSESDPEVVPGENESMETEGKQVFRIDFKEITSSGATLKSSGNLEPAFALISISDNSGNPVYTREKFALTKVEENYETEEITLDAGTYSLTEFIVTDANDVVISLAPIGDSALSEFTETFLPLEFLVEEDETAVSTTENIEADGFTAFDFGYGEVNLDFPESTDFFSLTVNDTQLLTAKTIAIKSVTGSRYAVDWGDGSIEDYQSANSNNPADETEISHTYAAEGEYTVNISGPLEVIEYLKFASNDQQNNFQTNLVSIQLDKLVLLKVLTLYSGQLTTLDISENIALEKLELGFNQINSLDLSNNATLEQAFLRYNQLTALDVSQNINLKFLDVTGNQFSSLDVAANTLLEKLLARENQLTALNISSNTALNTLDLSDNFLPSIDTSGNMSLVEINVGRNQLTSIDFSANTNLRRIDLYGNQISALDVSNNLVLRDLYIEDNLLSTIDLSNNPEMERLIIENNAFSTLDLTNNAKIFDLQIGGNQFDGAQLDTIIAQVHEQAVLNTILDGYIDYQNNPGFNAIDPSTTTKINDLINNYNWFFNNN</sequence>
<reference evidence="4 5" key="1">
    <citation type="submission" date="2020-01" db="EMBL/GenBank/DDBJ databases">
        <title>Bacteria diversity of Porities sp.</title>
        <authorList>
            <person name="Wang G."/>
        </authorList>
    </citation>
    <scope>NUCLEOTIDE SEQUENCE [LARGE SCALE GENOMIC DNA]</scope>
    <source>
        <strain evidence="4 5">R33</strain>
    </source>
</reference>
<dbReference type="RefSeq" id="WP_161436370.1">
    <property type="nucleotide sequence ID" value="NZ_WXYO01000006.1"/>
</dbReference>
<proteinExistence type="predicted"/>
<comment type="caution">
    <text evidence="4">The sequence shown here is derived from an EMBL/GenBank/DDBJ whole genome shotgun (WGS) entry which is preliminary data.</text>
</comment>
<dbReference type="InterPro" id="IPR000601">
    <property type="entry name" value="PKD_dom"/>
</dbReference>
<protein>
    <recommendedName>
        <fullName evidence="3">PKD domain-containing protein</fullName>
    </recommendedName>
</protein>
<evidence type="ECO:0000256" key="1">
    <source>
        <dbReference type="ARBA" id="ARBA00022614"/>
    </source>
</evidence>
<dbReference type="Gene3D" id="2.60.40.10">
    <property type="entry name" value="Immunoglobulins"/>
    <property type="match status" value="1"/>
</dbReference>
<dbReference type="Gene3D" id="3.80.10.10">
    <property type="entry name" value="Ribonuclease Inhibitor"/>
    <property type="match status" value="1"/>
</dbReference>